<dbReference type="Proteomes" id="UP000020467">
    <property type="component" value="Unassembled WGS sequence"/>
</dbReference>
<evidence type="ECO:0000313" key="2">
    <source>
        <dbReference type="EMBL" id="EXF75101.1"/>
    </source>
</evidence>
<comment type="caution">
    <text evidence="2">The sequence shown here is derived from an EMBL/GenBank/DDBJ whole genome shotgun (WGS) entry which is preliminary data.</text>
</comment>
<proteinExistence type="predicted"/>
<dbReference type="HOGENOM" id="CLU_1992447_0_0_1"/>
<organism evidence="2 3">
    <name type="scientific">Colletotrichum fioriniae PJ7</name>
    <dbReference type="NCBI Taxonomy" id="1445577"/>
    <lineage>
        <taxon>Eukaryota</taxon>
        <taxon>Fungi</taxon>
        <taxon>Dikarya</taxon>
        <taxon>Ascomycota</taxon>
        <taxon>Pezizomycotina</taxon>
        <taxon>Sordariomycetes</taxon>
        <taxon>Hypocreomycetidae</taxon>
        <taxon>Glomerellales</taxon>
        <taxon>Glomerellaceae</taxon>
        <taxon>Colletotrichum</taxon>
        <taxon>Colletotrichum acutatum species complex</taxon>
    </lineage>
</organism>
<gene>
    <name evidence="2" type="ORF">CFIO01_06711</name>
</gene>
<feature type="region of interest" description="Disordered" evidence="1">
    <location>
        <begin position="1"/>
        <end position="52"/>
    </location>
</feature>
<sequence>MASKKPSKSREANRNGQNSSGGQGKGSGKGITKGKGKDRRNGKRQSGDSLLQCFERHSRFVESLSKPDAIPQKSNREYKRYENDQKRLAKLAKSPEGLEYWLAEERRKEEEAKRRNSQKAKNKAE</sequence>
<dbReference type="EMBL" id="JARH01000928">
    <property type="protein sequence ID" value="EXF75101.1"/>
    <property type="molecule type" value="Genomic_DNA"/>
</dbReference>
<feature type="region of interest" description="Disordered" evidence="1">
    <location>
        <begin position="105"/>
        <end position="125"/>
    </location>
</feature>
<accession>A0A010R4C6</accession>
<keyword evidence="3" id="KW-1185">Reference proteome</keyword>
<dbReference type="AlphaFoldDB" id="A0A010R4C6"/>
<name>A0A010R4C6_9PEZI</name>
<feature type="compositionally biased region" description="Basic residues" evidence="1">
    <location>
        <begin position="115"/>
        <end position="125"/>
    </location>
</feature>
<feature type="compositionally biased region" description="Basic and acidic residues" evidence="1">
    <location>
        <begin position="105"/>
        <end position="114"/>
    </location>
</feature>
<evidence type="ECO:0000313" key="3">
    <source>
        <dbReference type="Proteomes" id="UP000020467"/>
    </source>
</evidence>
<evidence type="ECO:0000256" key="1">
    <source>
        <dbReference type="SAM" id="MobiDB-lite"/>
    </source>
</evidence>
<protein>
    <submittedName>
        <fullName evidence="2">Uncharacterized protein</fullName>
    </submittedName>
</protein>
<reference evidence="2 3" key="1">
    <citation type="submission" date="2014-02" db="EMBL/GenBank/DDBJ databases">
        <title>The genome sequence of Colletotrichum fioriniae PJ7.</title>
        <authorList>
            <person name="Baroncelli R."/>
            <person name="Thon M.R."/>
        </authorList>
    </citation>
    <scope>NUCLEOTIDE SEQUENCE [LARGE SCALE GENOMIC DNA]</scope>
    <source>
        <strain evidence="2 3">PJ7</strain>
    </source>
</reference>
<dbReference type="KEGG" id="cfj:CFIO01_06711"/>
<feature type="compositionally biased region" description="Basic residues" evidence="1">
    <location>
        <begin position="32"/>
        <end position="43"/>
    </location>
</feature>
<feature type="compositionally biased region" description="Gly residues" evidence="1">
    <location>
        <begin position="19"/>
        <end position="31"/>
    </location>
</feature>